<sequence length="67" mass="7939">MMPKIYHQQHQQNTQILTNPRIGNADCYQLLKKSHHLTLWFAPQKLAETTEKKAVERRQSKEGRLPE</sequence>
<reference evidence="1" key="1">
    <citation type="submission" date="2021-05" db="EMBL/GenBank/DDBJ databases">
        <authorList>
            <person name="Pietrasiak N."/>
            <person name="Ward R."/>
            <person name="Stajich J.E."/>
            <person name="Kurbessoian T."/>
        </authorList>
    </citation>
    <scope>NUCLEOTIDE SEQUENCE</scope>
    <source>
        <strain evidence="1">JT2-VF2</strain>
    </source>
</reference>
<accession>A0A951UE54</accession>
<dbReference type="Proteomes" id="UP000715781">
    <property type="component" value="Unassembled WGS sequence"/>
</dbReference>
<evidence type="ECO:0000313" key="2">
    <source>
        <dbReference type="Proteomes" id="UP000715781"/>
    </source>
</evidence>
<name>A0A951UE54_9NOST</name>
<dbReference type="EMBL" id="JAHHHN010000001">
    <property type="protein sequence ID" value="MBW4559651.1"/>
    <property type="molecule type" value="Genomic_DNA"/>
</dbReference>
<protein>
    <submittedName>
        <fullName evidence="1">Uncharacterized protein</fullName>
    </submittedName>
</protein>
<proteinExistence type="predicted"/>
<comment type="caution">
    <text evidence="1">The sequence shown here is derived from an EMBL/GenBank/DDBJ whole genome shotgun (WGS) entry which is preliminary data.</text>
</comment>
<dbReference type="AlphaFoldDB" id="A0A951UE54"/>
<reference evidence="1" key="2">
    <citation type="journal article" date="2022" name="Microbiol. Resour. Announc.">
        <title>Metagenome Sequencing to Explore Phylogenomics of Terrestrial Cyanobacteria.</title>
        <authorList>
            <person name="Ward R.D."/>
            <person name="Stajich J.E."/>
            <person name="Johansen J.R."/>
            <person name="Huntemann M."/>
            <person name="Clum A."/>
            <person name="Foster B."/>
            <person name="Foster B."/>
            <person name="Roux S."/>
            <person name="Palaniappan K."/>
            <person name="Varghese N."/>
            <person name="Mukherjee S."/>
            <person name="Reddy T.B.K."/>
            <person name="Daum C."/>
            <person name="Copeland A."/>
            <person name="Chen I.A."/>
            <person name="Ivanova N.N."/>
            <person name="Kyrpides N.C."/>
            <person name="Shapiro N."/>
            <person name="Eloe-Fadrosh E.A."/>
            <person name="Pietrasiak N."/>
        </authorList>
    </citation>
    <scope>NUCLEOTIDE SEQUENCE</scope>
    <source>
        <strain evidence="1">JT2-VF2</strain>
    </source>
</reference>
<evidence type="ECO:0000313" key="1">
    <source>
        <dbReference type="EMBL" id="MBW4559651.1"/>
    </source>
</evidence>
<organism evidence="1 2">
    <name type="scientific">Mojavia pulchra JT2-VF2</name>
    <dbReference type="NCBI Taxonomy" id="287848"/>
    <lineage>
        <taxon>Bacteria</taxon>
        <taxon>Bacillati</taxon>
        <taxon>Cyanobacteriota</taxon>
        <taxon>Cyanophyceae</taxon>
        <taxon>Nostocales</taxon>
        <taxon>Nostocaceae</taxon>
    </lineage>
</organism>
<gene>
    <name evidence="1" type="ORF">KME32_00595</name>
</gene>